<evidence type="ECO:0000256" key="9">
    <source>
        <dbReference type="ARBA" id="ARBA00022756"/>
    </source>
</evidence>
<comment type="similarity">
    <text evidence="2 13">Belongs to the radical SAM superfamily. Biotin synthase family.</text>
</comment>
<keyword evidence="5 13" id="KW-0808">Transferase</keyword>
<dbReference type="InterPro" id="IPR058240">
    <property type="entry name" value="rSAM_sf"/>
</dbReference>
<reference evidence="17" key="1">
    <citation type="submission" date="2016-12" db="EMBL/GenBank/DDBJ databases">
        <authorList>
            <person name="Rodrigo-Torres L."/>
            <person name="Arahal R.D."/>
            <person name="Lucena T."/>
        </authorList>
    </citation>
    <scope>NUCLEOTIDE SEQUENCE [LARGE SCALE GENOMIC DNA]</scope>
</reference>
<organism evidence="16 17">
    <name type="scientific">Vibrio quintilis</name>
    <dbReference type="NCBI Taxonomy" id="1117707"/>
    <lineage>
        <taxon>Bacteria</taxon>
        <taxon>Pseudomonadati</taxon>
        <taxon>Pseudomonadota</taxon>
        <taxon>Gammaproteobacteria</taxon>
        <taxon>Vibrionales</taxon>
        <taxon>Vibrionaceae</taxon>
        <taxon>Vibrio</taxon>
    </lineage>
</organism>
<proteinExistence type="inferred from homology"/>
<dbReference type="SMART" id="SM00876">
    <property type="entry name" value="BATS"/>
    <property type="match status" value="1"/>
</dbReference>
<keyword evidence="17" id="KW-1185">Reference proteome</keyword>
<comment type="cofactor">
    <cofactor evidence="14">
        <name>[2Fe-2S] cluster</name>
        <dbReference type="ChEBI" id="CHEBI:190135"/>
    </cofactor>
    <text evidence="14">Binds 1 [2Fe-2S] cluster. The cluster is coordinated with 3 cysteines and 1 arginine.</text>
</comment>
<evidence type="ECO:0000256" key="4">
    <source>
        <dbReference type="ARBA" id="ARBA00022485"/>
    </source>
</evidence>
<dbReference type="Proteomes" id="UP000184600">
    <property type="component" value="Unassembled WGS sequence"/>
</dbReference>
<dbReference type="GO" id="GO:0004076">
    <property type="term" value="F:biotin synthase activity"/>
    <property type="evidence" value="ECO:0007669"/>
    <property type="project" value="UniProtKB-UniRule"/>
</dbReference>
<dbReference type="InterPro" id="IPR013785">
    <property type="entry name" value="Aldolase_TIM"/>
</dbReference>
<dbReference type="PANTHER" id="PTHR22976:SF2">
    <property type="entry name" value="BIOTIN SYNTHASE, MITOCHONDRIAL"/>
    <property type="match status" value="1"/>
</dbReference>
<dbReference type="InterPro" id="IPR010722">
    <property type="entry name" value="BATS_dom"/>
</dbReference>
<dbReference type="EMBL" id="FRFG01000066">
    <property type="protein sequence ID" value="SHO58546.1"/>
    <property type="molecule type" value="Genomic_DNA"/>
</dbReference>
<dbReference type="NCBIfam" id="TIGR00433">
    <property type="entry name" value="bioB"/>
    <property type="match status" value="1"/>
</dbReference>
<accession>A0A1M7Z1J0</accession>
<evidence type="ECO:0000256" key="8">
    <source>
        <dbReference type="ARBA" id="ARBA00022723"/>
    </source>
</evidence>
<dbReference type="SMART" id="SM00729">
    <property type="entry name" value="Elp3"/>
    <property type="match status" value="1"/>
</dbReference>
<evidence type="ECO:0000313" key="16">
    <source>
        <dbReference type="EMBL" id="SHO58546.1"/>
    </source>
</evidence>
<evidence type="ECO:0000256" key="11">
    <source>
        <dbReference type="ARBA" id="ARBA00023014"/>
    </source>
</evidence>
<evidence type="ECO:0000256" key="2">
    <source>
        <dbReference type="ARBA" id="ARBA00010765"/>
    </source>
</evidence>
<keyword evidence="8 13" id="KW-0479">Metal-binding</keyword>
<sequence length="350" mass="39290">MEVRHNWTVAEVNALLDKPFMDLLFEAQQVHRQHQTHNYVQVSTLLSIKTGACPEDCKYCPQSAHYRTDVEKERLMEVEQVLDAAKKAKSSGSTRFCMGAAWKNPKARDMPYLKQMISGVKDMGLETCMTLGMLTPEQANELANAGLDYYNHNLDTSPEFYGNIITTRTYQDRLDTLSHVRDAGMKICSGGIIGMGESVNDRAGLLVELANLPVQPESVPINMLVKVKGTPLEEVDDVEPFDFIRLIAVARIMMPQSAVRLSAGREQMNEQMQTLCFMAGANSIFYGCKLLTTPNPAEDADMLLFRKLGINSQQVVQKPDEIQENELMERVVERVAARPSEDDLFYEASL</sequence>
<evidence type="ECO:0000259" key="15">
    <source>
        <dbReference type="PROSITE" id="PS51918"/>
    </source>
</evidence>
<feature type="binding site" evidence="13 14">
    <location>
        <position position="188"/>
    </location>
    <ligand>
        <name>[2Fe-2S] cluster</name>
        <dbReference type="ChEBI" id="CHEBI:190135"/>
    </ligand>
</feature>
<comment type="cofactor">
    <cofactor evidence="13">
        <name>[2Fe-2S] cluster</name>
        <dbReference type="ChEBI" id="CHEBI:190135"/>
    </cofactor>
    <text evidence="13">Binds 1 [2Fe-2S] cluster. The cluster is coordinated with 3 cysteines and 1 arginine.</text>
</comment>
<keyword evidence="9 13" id="KW-0093">Biotin biosynthesis</keyword>
<evidence type="ECO:0000256" key="3">
    <source>
        <dbReference type="ARBA" id="ARBA00012236"/>
    </source>
</evidence>
<dbReference type="CDD" id="cd01335">
    <property type="entry name" value="Radical_SAM"/>
    <property type="match status" value="1"/>
</dbReference>
<dbReference type="HAMAP" id="MF_01694">
    <property type="entry name" value="BioB"/>
    <property type="match status" value="1"/>
</dbReference>
<evidence type="ECO:0000256" key="12">
    <source>
        <dbReference type="ARBA" id="ARBA00051157"/>
    </source>
</evidence>
<keyword evidence="4 13" id="KW-0004">4Fe-4S</keyword>
<evidence type="ECO:0000256" key="13">
    <source>
        <dbReference type="HAMAP-Rule" id="MF_01694"/>
    </source>
</evidence>
<dbReference type="OrthoDB" id="9786826at2"/>
<dbReference type="InterPro" id="IPR006638">
    <property type="entry name" value="Elp3/MiaA/NifB-like_rSAM"/>
</dbReference>
<evidence type="ECO:0000256" key="10">
    <source>
        <dbReference type="ARBA" id="ARBA00023004"/>
    </source>
</evidence>
<dbReference type="UniPathway" id="UPA00078">
    <property type="reaction ID" value="UER00162"/>
</dbReference>
<dbReference type="SFLD" id="SFLDS00029">
    <property type="entry name" value="Radical_SAM"/>
    <property type="match status" value="1"/>
</dbReference>
<keyword evidence="10 13" id="KW-0408">Iron</keyword>
<dbReference type="SFLD" id="SFLDF00272">
    <property type="entry name" value="biotin_synthase"/>
    <property type="match status" value="1"/>
</dbReference>
<dbReference type="GO" id="GO:0005506">
    <property type="term" value="F:iron ion binding"/>
    <property type="evidence" value="ECO:0007669"/>
    <property type="project" value="UniProtKB-UniRule"/>
</dbReference>
<evidence type="ECO:0000256" key="6">
    <source>
        <dbReference type="ARBA" id="ARBA00022691"/>
    </source>
</evidence>
<dbReference type="EC" id="2.8.1.6" evidence="3 13"/>
<dbReference type="GO" id="GO:0009102">
    <property type="term" value="P:biotin biosynthetic process"/>
    <property type="evidence" value="ECO:0007669"/>
    <property type="project" value="UniProtKB-UniRule"/>
</dbReference>
<evidence type="ECO:0000256" key="14">
    <source>
        <dbReference type="PIRSR" id="PIRSR001619-1"/>
    </source>
</evidence>
<keyword evidence="6 13" id="KW-0949">S-adenosyl-L-methionine</keyword>
<comment type="cofactor">
    <cofactor evidence="13 14">
        <name>[4Fe-4S] cluster</name>
        <dbReference type="ChEBI" id="CHEBI:49883"/>
    </cofactor>
    <text evidence="13 14">Binds 1 [4Fe-4S] cluster. The cluster is coordinated with 3 cysteines and an exchangeable S-adenosyl-L-methionine.</text>
</comment>
<comment type="subunit">
    <text evidence="13">Homodimer.</text>
</comment>
<dbReference type="AlphaFoldDB" id="A0A1M7Z1J0"/>
<dbReference type="SFLD" id="SFLDG01278">
    <property type="entry name" value="biotin_synthase_like"/>
    <property type="match status" value="1"/>
</dbReference>
<dbReference type="PROSITE" id="PS51918">
    <property type="entry name" value="RADICAL_SAM"/>
    <property type="match status" value="1"/>
</dbReference>
<dbReference type="SFLD" id="SFLDG01060">
    <property type="entry name" value="BATS_domain_containing"/>
    <property type="match status" value="1"/>
</dbReference>
<dbReference type="InterPro" id="IPR024177">
    <property type="entry name" value="Biotin_synthase"/>
</dbReference>
<keyword evidence="7 13" id="KW-0001">2Fe-2S</keyword>
<gene>
    <name evidence="13 16" type="primary">bioB</name>
    <name evidence="16" type="ORF">VQ7734_04318</name>
</gene>
<evidence type="ECO:0000256" key="7">
    <source>
        <dbReference type="ARBA" id="ARBA00022714"/>
    </source>
</evidence>
<keyword evidence="11 13" id="KW-0411">Iron-sulfur</keyword>
<protein>
    <recommendedName>
        <fullName evidence="3 13">Biotin synthase</fullName>
        <ecNumber evidence="3 13">2.8.1.6</ecNumber>
    </recommendedName>
</protein>
<dbReference type="InterPro" id="IPR002684">
    <property type="entry name" value="Biotin_synth/BioAB"/>
</dbReference>
<dbReference type="Gene3D" id="3.20.20.70">
    <property type="entry name" value="Aldolase class I"/>
    <property type="match status" value="1"/>
</dbReference>
<dbReference type="STRING" id="1117707.VQ7734_04318"/>
<feature type="binding site" evidence="13 14">
    <location>
        <position position="60"/>
    </location>
    <ligand>
        <name>[4Fe-4S] cluster</name>
        <dbReference type="ChEBI" id="CHEBI:49883"/>
        <note>4Fe-4S-S-AdoMet</note>
    </ligand>
</feature>
<comment type="pathway">
    <text evidence="1 13">Cofactor biosynthesis; biotin biosynthesis; biotin from 7,8-diaminononanoate: step 2/2.</text>
</comment>
<dbReference type="FunFam" id="3.20.20.70:FF:000011">
    <property type="entry name" value="Biotin synthase"/>
    <property type="match status" value="1"/>
</dbReference>
<feature type="binding site" evidence="13 14">
    <location>
        <position position="57"/>
    </location>
    <ligand>
        <name>[4Fe-4S] cluster</name>
        <dbReference type="ChEBI" id="CHEBI:49883"/>
        <note>4Fe-4S-S-AdoMet</note>
    </ligand>
</feature>
<dbReference type="GO" id="GO:0051539">
    <property type="term" value="F:4 iron, 4 sulfur cluster binding"/>
    <property type="evidence" value="ECO:0007669"/>
    <property type="project" value="UniProtKB-KW"/>
</dbReference>
<name>A0A1M7Z1J0_9VIBR</name>
<feature type="binding site" evidence="13 14">
    <location>
        <position position="97"/>
    </location>
    <ligand>
        <name>[2Fe-2S] cluster</name>
        <dbReference type="ChEBI" id="CHEBI:190135"/>
    </ligand>
</feature>
<dbReference type="PANTHER" id="PTHR22976">
    <property type="entry name" value="BIOTIN SYNTHASE"/>
    <property type="match status" value="1"/>
</dbReference>
<dbReference type="SUPFAM" id="SSF102114">
    <property type="entry name" value="Radical SAM enzymes"/>
    <property type="match status" value="1"/>
</dbReference>
<feature type="binding site" evidence="13 14">
    <location>
        <position position="53"/>
    </location>
    <ligand>
        <name>[4Fe-4S] cluster</name>
        <dbReference type="ChEBI" id="CHEBI:49883"/>
        <note>4Fe-4S-S-AdoMet</note>
    </ligand>
</feature>
<dbReference type="GO" id="GO:0051537">
    <property type="term" value="F:2 iron, 2 sulfur cluster binding"/>
    <property type="evidence" value="ECO:0007669"/>
    <property type="project" value="UniProtKB-KW"/>
</dbReference>
<feature type="binding site" evidence="13 14">
    <location>
        <position position="260"/>
    </location>
    <ligand>
        <name>[2Fe-2S] cluster</name>
        <dbReference type="ChEBI" id="CHEBI:190135"/>
    </ligand>
</feature>
<dbReference type="Pfam" id="PF06968">
    <property type="entry name" value="BATS"/>
    <property type="match status" value="1"/>
</dbReference>
<evidence type="ECO:0000256" key="5">
    <source>
        <dbReference type="ARBA" id="ARBA00022679"/>
    </source>
</evidence>
<dbReference type="PIRSF" id="PIRSF001619">
    <property type="entry name" value="Biotin_synth"/>
    <property type="match status" value="1"/>
</dbReference>
<feature type="binding site" evidence="13 14">
    <location>
        <position position="128"/>
    </location>
    <ligand>
        <name>[2Fe-2S] cluster</name>
        <dbReference type="ChEBI" id="CHEBI:190135"/>
    </ligand>
</feature>
<comment type="catalytic activity">
    <reaction evidence="12 13">
        <text>(4R,5S)-dethiobiotin + (sulfur carrier)-SH + 2 reduced [2Fe-2S]-[ferredoxin] + 2 S-adenosyl-L-methionine = (sulfur carrier)-H + biotin + 2 5'-deoxyadenosine + 2 L-methionine + 2 oxidized [2Fe-2S]-[ferredoxin]</text>
        <dbReference type="Rhea" id="RHEA:22060"/>
        <dbReference type="Rhea" id="RHEA-COMP:10000"/>
        <dbReference type="Rhea" id="RHEA-COMP:10001"/>
        <dbReference type="Rhea" id="RHEA-COMP:14737"/>
        <dbReference type="Rhea" id="RHEA-COMP:14739"/>
        <dbReference type="ChEBI" id="CHEBI:17319"/>
        <dbReference type="ChEBI" id="CHEBI:29917"/>
        <dbReference type="ChEBI" id="CHEBI:33737"/>
        <dbReference type="ChEBI" id="CHEBI:33738"/>
        <dbReference type="ChEBI" id="CHEBI:57586"/>
        <dbReference type="ChEBI" id="CHEBI:57844"/>
        <dbReference type="ChEBI" id="CHEBI:59789"/>
        <dbReference type="ChEBI" id="CHEBI:64428"/>
        <dbReference type="ChEBI" id="CHEBI:149473"/>
        <dbReference type="EC" id="2.8.1.6"/>
    </reaction>
</comment>
<dbReference type="RefSeq" id="WP_073585987.1">
    <property type="nucleotide sequence ID" value="NZ_AP024897.1"/>
</dbReference>
<dbReference type="InterPro" id="IPR007197">
    <property type="entry name" value="rSAM"/>
</dbReference>
<evidence type="ECO:0000256" key="1">
    <source>
        <dbReference type="ARBA" id="ARBA00004942"/>
    </source>
</evidence>
<feature type="domain" description="Radical SAM core" evidence="15">
    <location>
        <begin position="38"/>
        <end position="256"/>
    </location>
</feature>
<comment type="function">
    <text evidence="13">Catalyzes the conversion of dethiobiotin (DTB) to biotin by the insertion of a sulfur atom into dethiobiotin via a radical-based mechanism.</text>
</comment>
<dbReference type="Pfam" id="PF04055">
    <property type="entry name" value="Radical_SAM"/>
    <property type="match status" value="1"/>
</dbReference>
<evidence type="ECO:0000313" key="17">
    <source>
        <dbReference type="Proteomes" id="UP000184600"/>
    </source>
</evidence>